<name>A0A1W2TQJ3_ROSNE</name>
<proteinExistence type="predicted"/>
<gene>
    <name evidence="2" type="ORF">SAMD00023353_5200580</name>
</gene>
<reference evidence="2" key="1">
    <citation type="submission" date="2016-03" db="EMBL/GenBank/DDBJ databases">
        <title>Draft genome sequence of Rosellinia necatrix.</title>
        <authorList>
            <person name="Kanematsu S."/>
        </authorList>
    </citation>
    <scope>NUCLEOTIDE SEQUENCE [LARGE SCALE GENOMIC DNA]</scope>
    <source>
        <strain evidence="2">W97</strain>
    </source>
</reference>
<dbReference type="OrthoDB" id="5428863at2759"/>
<evidence type="ECO:0000313" key="3">
    <source>
        <dbReference type="Proteomes" id="UP000054516"/>
    </source>
</evidence>
<keyword evidence="3" id="KW-1185">Reference proteome</keyword>
<evidence type="ECO:0000259" key="1">
    <source>
        <dbReference type="Pfam" id="PF06985"/>
    </source>
</evidence>
<organism evidence="2">
    <name type="scientific">Rosellinia necatrix</name>
    <name type="common">White root-rot fungus</name>
    <dbReference type="NCBI Taxonomy" id="77044"/>
    <lineage>
        <taxon>Eukaryota</taxon>
        <taxon>Fungi</taxon>
        <taxon>Dikarya</taxon>
        <taxon>Ascomycota</taxon>
        <taxon>Pezizomycotina</taxon>
        <taxon>Sordariomycetes</taxon>
        <taxon>Xylariomycetidae</taxon>
        <taxon>Xylariales</taxon>
        <taxon>Xylariaceae</taxon>
        <taxon>Rosellinia</taxon>
    </lineage>
</organism>
<dbReference type="PANTHER" id="PTHR33112:SF1">
    <property type="entry name" value="HETEROKARYON INCOMPATIBILITY DOMAIN-CONTAINING PROTEIN"/>
    <property type="match status" value="1"/>
</dbReference>
<feature type="domain" description="Heterokaryon incompatibility" evidence="1">
    <location>
        <begin position="124"/>
        <end position="261"/>
    </location>
</feature>
<dbReference type="AlphaFoldDB" id="A0A1W2TQJ3"/>
<dbReference type="Pfam" id="PF06985">
    <property type="entry name" value="HET"/>
    <property type="match status" value="1"/>
</dbReference>
<dbReference type="EMBL" id="DF977497">
    <property type="protein sequence ID" value="GAP90725.1"/>
    <property type="molecule type" value="Genomic_DNA"/>
</dbReference>
<dbReference type="InterPro" id="IPR010730">
    <property type="entry name" value="HET"/>
</dbReference>
<evidence type="ECO:0000313" key="2">
    <source>
        <dbReference type="EMBL" id="GAP90725.1"/>
    </source>
</evidence>
<dbReference type="PANTHER" id="PTHR33112">
    <property type="entry name" value="DOMAIN PROTEIN, PUTATIVE-RELATED"/>
    <property type="match status" value="1"/>
</dbReference>
<dbReference type="STRING" id="77044.A0A1W2TQJ3"/>
<dbReference type="Proteomes" id="UP000054516">
    <property type="component" value="Unassembled WGS sequence"/>
</dbReference>
<sequence>MPQKQKLRSKTDSGSSDFFVAVVPNYVFEDVENPNKTMLKDMVSKQGFLMYNDEKTERERMLKPRLVSPEYDPTIIQTWLQVCRAHHIGCRFDQPPSASLILIDCRSRRILNASDIKSGPEIEYVSLSYVWGDNTDMAEIVWDGHNLPLTLPLVVQDAIQVTLTLGYYYLWVDKYCVDNRNKTKKHEQLMHMDSVYRNAALTIVAAAGTDESYGLPGVSKERPSRQLSFAGENYTLLSTLPLPHNSIIKSRWATRGWTYQEAILSKRRLVFTDDQLYFECNSTSCCESFDICFDDKKSAHQHYAQPLLFSLKELTTVDLSVKAARLSNLLTFLHCAEQYSQRTLRFDDDSLAAFSGIIRMLQSFTAFPVRHIWGIPFFHPSDDNCLPDKSEFTNRSFQVSPYWKTPALEYCCPTKSSPEEAEGADYLAFLMFSLGWRHDSAVSLPPRRRNNFPSWSWTGWEGSVAWPKLTEKSDIGILPSIETAISFGDTNTAFDPATRFKAASASLLSNNIKSLYIRTSAISRTAFVFDSASSMLLLSTGSSVRLYLSKAGLDASKVFKRIQSARYEAIPLATVGETTYMMLVKRYPNSYYRIGTMSVHAHYLTVPLFTSEVKTYKLR</sequence>
<protein>
    <submittedName>
        <fullName evidence="2">Putative tol protein</fullName>
    </submittedName>
</protein>
<dbReference type="OMA" id="DQLYFEC"/>
<accession>A0A1W2TQJ3</accession>